<dbReference type="Proteomes" id="UP000636709">
    <property type="component" value="Unassembled WGS sequence"/>
</dbReference>
<protein>
    <submittedName>
        <fullName evidence="1">Uncharacterized protein</fullName>
    </submittedName>
</protein>
<keyword evidence="2" id="KW-1185">Reference proteome</keyword>
<gene>
    <name evidence="1" type="ORF">HU200_007917</name>
</gene>
<dbReference type="Gene3D" id="1.25.40.10">
    <property type="entry name" value="Tetratricopeptide repeat domain"/>
    <property type="match status" value="1"/>
</dbReference>
<dbReference type="PANTHER" id="PTHR47689">
    <property type="entry name" value="TETRATRICOPEPTIDE REPEAT (TPR)-LIKE SUPERFAMILY PROTEIN"/>
    <property type="match status" value="1"/>
</dbReference>
<dbReference type="InterPro" id="IPR011990">
    <property type="entry name" value="TPR-like_helical_dom_sf"/>
</dbReference>
<evidence type="ECO:0000313" key="2">
    <source>
        <dbReference type="Proteomes" id="UP000636709"/>
    </source>
</evidence>
<evidence type="ECO:0000313" key="1">
    <source>
        <dbReference type="EMBL" id="KAF8766069.1"/>
    </source>
</evidence>
<dbReference type="PANTHER" id="PTHR47689:SF2">
    <property type="entry name" value="TETRATRICOPEPTIDE REPEAT (TPR)-LIKE SUPERFAMILY PROTEIN"/>
    <property type="match status" value="1"/>
</dbReference>
<reference evidence="1" key="1">
    <citation type="submission" date="2020-07" db="EMBL/GenBank/DDBJ databases">
        <title>Genome sequence and genetic diversity analysis of an under-domesticated orphan crop, white fonio (Digitaria exilis).</title>
        <authorList>
            <person name="Bennetzen J.L."/>
            <person name="Chen S."/>
            <person name="Ma X."/>
            <person name="Wang X."/>
            <person name="Yssel A.E.J."/>
            <person name="Chaluvadi S.R."/>
            <person name="Johnson M."/>
            <person name="Gangashetty P."/>
            <person name="Hamidou F."/>
            <person name="Sanogo M.D."/>
            <person name="Zwaenepoel A."/>
            <person name="Wallace J."/>
            <person name="Van De Peer Y."/>
            <person name="Van Deynze A."/>
        </authorList>
    </citation>
    <scope>NUCLEOTIDE SEQUENCE</scope>
    <source>
        <tissue evidence="1">Leaves</tissue>
    </source>
</reference>
<accession>A0A835FNR3</accession>
<proteinExistence type="predicted"/>
<sequence>MRYLSTMLTKSKRFAEAEIWLRKILHTQELTKASDLLSLNFETLGKFKESEELMERSLAAKTKILHEDHFMIAFTLVQLARLALHKFLSDMKNANSEVATYYLARAQELSNDSIRIAEGILNSSSKDQNKLNSTFAMDRDKIAAITILVCLYSH</sequence>
<name>A0A835FNR3_9POAL</name>
<comment type="caution">
    <text evidence="1">The sequence shown here is derived from an EMBL/GenBank/DDBJ whole genome shotgun (WGS) entry which is preliminary data.</text>
</comment>
<dbReference type="OrthoDB" id="1658288at2759"/>
<dbReference type="AlphaFoldDB" id="A0A835FNR3"/>
<organism evidence="1 2">
    <name type="scientific">Digitaria exilis</name>
    <dbReference type="NCBI Taxonomy" id="1010633"/>
    <lineage>
        <taxon>Eukaryota</taxon>
        <taxon>Viridiplantae</taxon>
        <taxon>Streptophyta</taxon>
        <taxon>Embryophyta</taxon>
        <taxon>Tracheophyta</taxon>
        <taxon>Spermatophyta</taxon>
        <taxon>Magnoliopsida</taxon>
        <taxon>Liliopsida</taxon>
        <taxon>Poales</taxon>
        <taxon>Poaceae</taxon>
        <taxon>PACMAD clade</taxon>
        <taxon>Panicoideae</taxon>
        <taxon>Panicodae</taxon>
        <taxon>Paniceae</taxon>
        <taxon>Anthephorinae</taxon>
        <taxon>Digitaria</taxon>
    </lineage>
</organism>
<dbReference type="EMBL" id="JACEFO010000521">
    <property type="protein sequence ID" value="KAF8766069.1"/>
    <property type="molecule type" value="Genomic_DNA"/>
</dbReference>